<keyword evidence="1" id="KW-0472">Membrane</keyword>
<name>A0A1G8HV00_9PSED</name>
<dbReference type="Proteomes" id="UP000182894">
    <property type="component" value="Unassembled WGS sequence"/>
</dbReference>
<dbReference type="GO" id="GO:0016740">
    <property type="term" value="F:transferase activity"/>
    <property type="evidence" value="ECO:0007669"/>
    <property type="project" value="UniProtKB-KW"/>
</dbReference>
<protein>
    <submittedName>
        <fullName evidence="2">CDP-diacylglycerol--glycerol-3-phosphate 3-phosphatidyltransferase</fullName>
    </submittedName>
</protein>
<keyword evidence="3" id="KW-1185">Reference proteome</keyword>
<dbReference type="EMBL" id="FNCO01000010">
    <property type="protein sequence ID" value="SDI10444.1"/>
    <property type="molecule type" value="Genomic_DNA"/>
</dbReference>
<feature type="transmembrane region" description="Helical" evidence="1">
    <location>
        <begin position="113"/>
        <end position="136"/>
    </location>
</feature>
<sequence length="210" mass="22670">MLTPLRTGLQKLLHPLAKILFDDGVRAIHVTSCAGLISVAVGVLVAAFAFHPWIFVLIPIWILIRMLFNAVEAVLISEFGQHSRLGTCAHELSRIVAETALFLPFAVIPKVSLLLILTVTLLAIFSEFAGLLGPLIKASRRHDGPLKSDMRLVCFGVFGAGIGSGYVLTAPINIALAVMTVLLLITIFARIRRAVAEVTKPPTVEVYAPD</sequence>
<reference evidence="3" key="1">
    <citation type="submission" date="2016-10" db="EMBL/GenBank/DDBJ databases">
        <authorList>
            <person name="Varghese N."/>
            <person name="Submissions S."/>
        </authorList>
    </citation>
    <scope>NUCLEOTIDE SEQUENCE [LARGE SCALE GENOMIC DNA]</scope>
    <source>
        <strain evidence="3">ATCC 700689</strain>
    </source>
</reference>
<accession>A0A1G8HV00</accession>
<keyword evidence="1" id="KW-0812">Transmembrane</keyword>
<feature type="transmembrane region" description="Helical" evidence="1">
    <location>
        <begin position="174"/>
        <end position="191"/>
    </location>
</feature>
<dbReference type="STRING" id="89065.SAMN05216605_110208"/>
<feature type="transmembrane region" description="Helical" evidence="1">
    <location>
        <begin position="148"/>
        <end position="168"/>
    </location>
</feature>
<evidence type="ECO:0000256" key="1">
    <source>
        <dbReference type="SAM" id="Phobius"/>
    </source>
</evidence>
<dbReference type="OrthoDB" id="1034332at2"/>
<evidence type="ECO:0000313" key="3">
    <source>
        <dbReference type="Proteomes" id="UP000182894"/>
    </source>
</evidence>
<feature type="transmembrane region" description="Helical" evidence="1">
    <location>
        <begin position="27"/>
        <end position="48"/>
    </location>
</feature>
<feature type="transmembrane region" description="Helical" evidence="1">
    <location>
        <begin position="54"/>
        <end position="76"/>
    </location>
</feature>
<keyword evidence="2" id="KW-0808">Transferase</keyword>
<dbReference type="AlphaFoldDB" id="A0A1G8HV00"/>
<gene>
    <name evidence="2" type="ORF">SAMN05216605_110208</name>
</gene>
<proteinExistence type="predicted"/>
<keyword evidence="1" id="KW-1133">Transmembrane helix</keyword>
<evidence type="ECO:0000313" key="2">
    <source>
        <dbReference type="EMBL" id="SDI10444.1"/>
    </source>
</evidence>
<organism evidence="2 3">
    <name type="scientific">Pseudomonas abietaniphila</name>
    <dbReference type="NCBI Taxonomy" id="89065"/>
    <lineage>
        <taxon>Bacteria</taxon>
        <taxon>Pseudomonadati</taxon>
        <taxon>Pseudomonadota</taxon>
        <taxon>Gammaproteobacteria</taxon>
        <taxon>Pseudomonadales</taxon>
        <taxon>Pseudomonadaceae</taxon>
        <taxon>Pseudomonas</taxon>
    </lineage>
</organism>